<reference evidence="5" key="1">
    <citation type="submission" date="2012-12" db="EMBL/GenBank/DDBJ databases">
        <authorList>
            <person name="Hellsten U."/>
            <person name="Grimwood J."/>
            <person name="Chapman J.A."/>
            <person name="Shapiro H."/>
            <person name="Aerts A."/>
            <person name="Otillar R.P."/>
            <person name="Terry A.Y."/>
            <person name="Boore J.L."/>
            <person name="Simakov O."/>
            <person name="Marletaz F."/>
            <person name="Cho S.-J."/>
            <person name="Edsinger-Gonzales E."/>
            <person name="Havlak P."/>
            <person name="Kuo D.-H."/>
            <person name="Larsson T."/>
            <person name="Lv J."/>
            <person name="Arendt D."/>
            <person name="Savage R."/>
            <person name="Osoegawa K."/>
            <person name="de Jong P."/>
            <person name="Lindberg D.R."/>
            <person name="Seaver E.C."/>
            <person name="Weisblat D.A."/>
            <person name="Putnam N.H."/>
            <person name="Grigoriev I.V."/>
            <person name="Rokhsar D.S."/>
        </authorList>
    </citation>
    <scope>NUCLEOTIDE SEQUENCE</scope>
    <source>
        <strain evidence="5">I ESC-2004</strain>
    </source>
</reference>
<feature type="compositionally biased region" description="Basic and acidic residues" evidence="2">
    <location>
        <begin position="1669"/>
        <end position="1711"/>
    </location>
</feature>
<feature type="compositionally biased region" description="Pro residues" evidence="2">
    <location>
        <begin position="268"/>
        <end position="278"/>
    </location>
</feature>
<feature type="region of interest" description="Disordered" evidence="2">
    <location>
        <begin position="183"/>
        <end position="230"/>
    </location>
</feature>
<feature type="region of interest" description="Disordered" evidence="2">
    <location>
        <begin position="1286"/>
        <end position="1359"/>
    </location>
</feature>
<feature type="region of interest" description="Disordered" evidence="2">
    <location>
        <begin position="402"/>
        <end position="444"/>
    </location>
</feature>
<dbReference type="EnsemblMetazoa" id="CapteT209677">
    <property type="protein sequence ID" value="CapteP209677"/>
    <property type="gene ID" value="CapteG209677"/>
</dbReference>
<feature type="compositionally biased region" description="Polar residues" evidence="2">
    <location>
        <begin position="1324"/>
        <end position="1340"/>
    </location>
</feature>
<feature type="region of interest" description="Disordered" evidence="2">
    <location>
        <begin position="1255"/>
        <end position="1274"/>
    </location>
</feature>
<proteinExistence type="predicted"/>
<evidence type="ECO:0000256" key="2">
    <source>
        <dbReference type="SAM" id="MobiDB-lite"/>
    </source>
</evidence>
<dbReference type="InterPro" id="IPR028750">
    <property type="entry name" value="CEP350/CC187"/>
</dbReference>
<dbReference type="EMBL" id="AMQN01006059">
    <property type="status" value="NOT_ANNOTATED_CDS"/>
    <property type="molecule type" value="Genomic_DNA"/>
</dbReference>
<dbReference type="EMBL" id="KB297495">
    <property type="protein sequence ID" value="ELU10433.1"/>
    <property type="molecule type" value="Genomic_DNA"/>
</dbReference>
<protein>
    <recommendedName>
        <fullName evidence="6">Centrosome-associated protein 350</fullName>
    </recommendedName>
</protein>
<dbReference type="OMA" id="HEDICIN"/>
<dbReference type="CDD" id="cd23767">
    <property type="entry name" value="IQCD"/>
    <property type="match status" value="1"/>
</dbReference>
<feature type="compositionally biased region" description="Basic and acidic residues" evidence="2">
    <location>
        <begin position="427"/>
        <end position="440"/>
    </location>
</feature>
<keyword evidence="5" id="KW-1185">Reference proteome</keyword>
<feature type="region of interest" description="Disordered" evidence="2">
    <location>
        <begin position="958"/>
        <end position="1010"/>
    </location>
</feature>
<organism evidence="3">
    <name type="scientific">Capitella teleta</name>
    <name type="common">Polychaete worm</name>
    <dbReference type="NCBI Taxonomy" id="283909"/>
    <lineage>
        <taxon>Eukaryota</taxon>
        <taxon>Metazoa</taxon>
        <taxon>Spiralia</taxon>
        <taxon>Lophotrochozoa</taxon>
        <taxon>Annelida</taxon>
        <taxon>Polychaeta</taxon>
        <taxon>Sedentaria</taxon>
        <taxon>Scolecida</taxon>
        <taxon>Capitellidae</taxon>
        <taxon>Capitella</taxon>
    </lineage>
</organism>
<evidence type="ECO:0008006" key="6">
    <source>
        <dbReference type="Google" id="ProtNLM"/>
    </source>
</evidence>
<name>R7UUX0_CAPTE</name>
<dbReference type="Proteomes" id="UP000014760">
    <property type="component" value="Unassembled WGS sequence"/>
</dbReference>
<evidence type="ECO:0000313" key="5">
    <source>
        <dbReference type="Proteomes" id="UP000014760"/>
    </source>
</evidence>
<evidence type="ECO:0000256" key="1">
    <source>
        <dbReference type="SAM" id="Coils"/>
    </source>
</evidence>
<feature type="region of interest" description="Disordered" evidence="2">
    <location>
        <begin position="604"/>
        <end position="638"/>
    </location>
</feature>
<feature type="compositionally biased region" description="Basic and acidic residues" evidence="2">
    <location>
        <begin position="555"/>
        <end position="576"/>
    </location>
</feature>
<evidence type="ECO:0000313" key="4">
    <source>
        <dbReference type="EnsemblMetazoa" id="CapteP209677"/>
    </source>
</evidence>
<dbReference type="HOGENOM" id="CLU_238818_0_0_1"/>
<feature type="region of interest" description="Disordered" evidence="2">
    <location>
        <begin position="506"/>
        <end position="590"/>
    </location>
</feature>
<evidence type="ECO:0000313" key="3">
    <source>
        <dbReference type="EMBL" id="ELU10433.1"/>
    </source>
</evidence>
<feature type="compositionally biased region" description="Basic and acidic residues" evidence="2">
    <location>
        <begin position="1295"/>
        <end position="1306"/>
    </location>
</feature>
<feature type="region of interest" description="Disordered" evidence="2">
    <location>
        <begin position="255"/>
        <end position="283"/>
    </location>
</feature>
<feature type="region of interest" description="Disordered" evidence="2">
    <location>
        <begin position="1669"/>
        <end position="1729"/>
    </location>
</feature>
<feature type="compositionally biased region" description="Polar residues" evidence="2">
    <location>
        <begin position="960"/>
        <end position="977"/>
    </location>
</feature>
<feature type="coiled-coil region" evidence="1">
    <location>
        <begin position="1458"/>
        <end position="1518"/>
    </location>
</feature>
<reference evidence="3 5" key="2">
    <citation type="journal article" date="2013" name="Nature">
        <title>Insights into bilaterian evolution from three spiralian genomes.</title>
        <authorList>
            <person name="Simakov O."/>
            <person name="Marletaz F."/>
            <person name="Cho S.J."/>
            <person name="Edsinger-Gonzales E."/>
            <person name="Havlak P."/>
            <person name="Hellsten U."/>
            <person name="Kuo D.H."/>
            <person name="Larsson T."/>
            <person name="Lv J."/>
            <person name="Arendt D."/>
            <person name="Savage R."/>
            <person name="Osoegawa K."/>
            <person name="de Jong P."/>
            <person name="Grimwood J."/>
            <person name="Chapman J.A."/>
            <person name="Shapiro H."/>
            <person name="Aerts A."/>
            <person name="Otillar R.P."/>
            <person name="Terry A.Y."/>
            <person name="Boore J.L."/>
            <person name="Grigoriev I.V."/>
            <person name="Lindberg D.R."/>
            <person name="Seaver E.C."/>
            <person name="Weisblat D.A."/>
            <person name="Putnam N.H."/>
            <person name="Rokhsar D.S."/>
        </authorList>
    </citation>
    <scope>NUCLEOTIDE SEQUENCE</scope>
    <source>
        <strain evidence="3 5">I ESC-2004</strain>
    </source>
</reference>
<feature type="compositionally biased region" description="Basic and acidic residues" evidence="2">
    <location>
        <begin position="614"/>
        <end position="624"/>
    </location>
</feature>
<dbReference type="GO" id="GO:0005813">
    <property type="term" value="C:centrosome"/>
    <property type="evidence" value="ECO:0007669"/>
    <property type="project" value="InterPro"/>
</dbReference>
<dbReference type="GO" id="GO:0008017">
    <property type="term" value="F:microtubule binding"/>
    <property type="evidence" value="ECO:0007669"/>
    <property type="project" value="InterPro"/>
</dbReference>
<feature type="coiled-coil region" evidence="1">
    <location>
        <begin position="1133"/>
        <end position="1164"/>
    </location>
</feature>
<dbReference type="PROSITE" id="PS50096">
    <property type="entry name" value="IQ"/>
    <property type="match status" value="1"/>
</dbReference>
<sequence>MSGFKFHGRRVAEPKPRVRTSGLDPPDELRSAWQDMEKAKSALRRAEFRVAEHDLPGAESSDLSMPAVAVDRVPLAYSMTTTALLDDLRAGEFSESMKPVKKSRKVSRLEEKSRDINAPPPAEAAHNRSPLREPNTQDPLKLTLKPFVDDTIDSLQWRADSAESFDCDTTRSTAIRDTRVNFLNERPLPEQRHGGARGAKSGESHKPKLVSVDVHVPGQKSRKDSKKKLKKTFKDIEDKEGGLLKVKELIMKQRRQISDKGSTESLAKPPPISDPLPQKPVHREDDPVLMNVERPKLNQAVRKVASGPALPTYRGFSTTENRLENDHMLRHTDAMLQQQYAPVKDKKRRVVSMQQKVAKIEHQKPARIIAPMKKPSKYDQKEIITTSSWRAGQKLVQDKFGPLTKPALDSPPTKDVGPDLGHNGSYLEDKPPARNVDRHANLPVSAKTILADMKSDDEEHEMKPHDVTRTITGVKRSAKSAADVESAHDKKLMKVRHYVSSDVRRYMNSKRAERKKQIQEAELARRKAEDIRRQQLDELQRKQKLRAKSHSRERKSREHSERGESDKENRLGRDDASTDSGTLTDHSSRKSIDLHEGDDIFAAAPAAQPGIAEKSQRTEPKVPERVAPNASGVNTQALPGEGLTVESIINKYRCETGMTVDDVVAKYAKQAASIKASYSKKHRGVKNFGSFLPAARPCTAPSEMALAQSRAERIAAIKSTATSLSSRLAAETLRITRDSGVPTDAWEESSEPLGRYQRLNALHNEPGVFSSGLPGDVHREFHQQTERHYRNVAATKIQAVYRGHSVRQGLTWQLPGHDVVLPERTSNITEKYGFAEDLGEDLLSNSFVSDDPSVAPVQIALKGSSTEPNISSFGMAPKQPARSYSTWSDDARGDRYSVLNVFARKHGRLDLPASNVRSAADSLRCASPVSTASGDTLSSKHSDAQGYSYEEDFTAASHPSAVTKTHSSLRFSTQQKLSADEVSEEDISRKDDDTLESLSPSITSRDDDNDSIDARQLSVADEDLSRSLVLSSKKQLSDDLSEVSSLADEASESSRQDDIYAQIPKKHTVASRLAPSALEGRMTMELNLLESMEESMRQITEMERTRAIALAQQETVSLAQILKARQQTHSRELTELQLKTQQENQEASRQLEEARYRAAESAQNAAATIAQVRQENNSSLHESSKKLIASQAEAAKATANAAKQLAEAQLAIMNPPPVVVQIPETQLRESVASALKDELSRHVGIPVKEDRAAQYSHHSIAHLSRSHRDSSSRMTDISYASDTFDAETSLGKSGRRSELRDTRESSVRSVVTASDSSIRRDHTSSVQTESGVPTGTAKTDSITEDIPSERDYDLDTSATEDELEKSLRSVLPSEMQRKRLKSESLIEDSMAASFSSDDFNNMLVAADSGSASPNRRLSFEGDSFSRFTVEMVRQYMQEEEIRAQHQSTLLKLRELALREKTKAELAWLEQQKRQMRSKGADDKYPAYKKRQKMIIRRLQHQQEEIKRLREVQKAASKERQLLLLQFQEISKMRQSTKQIARHLVKSDYERAKRWLQKSQTDCSVFSDSASVSSSEVRNRLKLRPSLDITTDDESTLLHLDDSIASPTHASPAKGGRTLDLFNTFMHVELTADRSDLEALRPQSPDANIELKLKKLDEKFLTIREQELQKRKQRLSKEKHEPVKDDEKDNRPLKQLGKRERERRKEEARTPRTADSSISTDLASDAMDRVDTARTAKSISTISEEIATELSSKPSEDSIQEDIKSRLEVLCY</sequence>
<dbReference type="OrthoDB" id="306254at2759"/>
<feature type="compositionally biased region" description="Basic residues" evidence="2">
    <location>
        <begin position="542"/>
        <end position="554"/>
    </location>
</feature>
<feature type="compositionally biased region" description="Basic and acidic residues" evidence="2">
    <location>
        <begin position="515"/>
        <end position="541"/>
    </location>
</feature>
<accession>R7UUX0</accession>
<feature type="region of interest" description="Disordered" evidence="2">
    <location>
        <begin position="1"/>
        <end position="29"/>
    </location>
</feature>
<feature type="region of interest" description="Disordered" evidence="2">
    <location>
        <begin position="94"/>
        <end position="139"/>
    </location>
</feature>
<feature type="compositionally biased region" description="Polar residues" evidence="2">
    <location>
        <begin position="1307"/>
        <end position="1316"/>
    </location>
</feature>
<reference evidence="4" key="3">
    <citation type="submission" date="2015-06" db="UniProtKB">
        <authorList>
            <consortium name="EnsemblMetazoa"/>
        </authorList>
    </citation>
    <scope>IDENTIFICATION</scope>
</reference>
<dbReference type="PANTHER" id="PTHR13958">
    <property type="entry name" value="CENTROSOME-ASSOCIATED PROTEIN 350"/>
    <property type="match status" value="1"/>
</dbReference>
<dbReference type="PANTHER" id="PTHR13958:SF3">
    <property type="entry name" value="CAP-GLY DOMAIN-CONTAINING PROTEIN-RELATED"/>
    <property type="match status" value="1"/>
</dbReference>
<feature type="compositionally biased region" description="Low complexity" evidence="2">
    <location>
        <begin position="604"/>
        <end position="613"/>
    </location>
</feature>
<gene>
    <name evidence="3" type="ORF">CAPTEDRAFT_209677</name>
</gene>
<dbReference type="GO" id="GO:0034453">
    <property type="term" value="P:microtubule anchoring"/>
    <property type="evidence" value="ECO:0007669"/>
    <property type="project" value="InterPro"/>
</dbReference>
<keyword evidence="1" id="KW-0175">Coiled coil</keyword>
<dbReference type="STRING" id="283909.R7UUX0"/>